<dbReference type="RefSeq" id="WP_150781679.1">
    <property type="nucleotide sequence ID" value="NZ_CABVIH010000026.1"/>
</dbReference>
<keyword evidence="2" id="KW-0964">Secreted</keyword>
<keyword evidence="6" id="KW-0040">ANK repeat</keyword>
<dbReference type="GO" id="GO:0140740">
    <property type="term" value="F:ADP-riboxanase activity"/>
    <property type="evidence" value="ECO:0007669"/>
    <property type="project" value="UniProtKB-ARBA"/>
</dbReference>
<comment type="similarity">
    <text evidence="8">Belongs to the OspC family.</text>
</comment>
<gene>
    <name evidence="10" type="ORF">PS880_04693</name>
</gene>
<dbReference type="GO" id="GO:0005576">
    <property type="term" value="C:extracellular region"/>
    <property type="evidence" value="ECO:0007669"/>
    <property type="project" value="UniProtKB-SubCell"/>
</dbReference>
<sequence>MKINTPAQIMQQATLMANLDNPLPNTTARNNISNHLSLIKNTSDPAQKITSEIDESANIIRRFLQKSIAAQSYGEMFSNGFFFKKYGIDLPKQEGKFSFSSLNHLNKISRENLEKITKQVSPLTPSESDLLSKIMSTKIHFRHQSNADLGDSTLNIASNKKYSEHQTTSKSNTYSEDKKYLSNHDFVFLGVEFSGDKSALPLNTIHQTVDFGANAYILDEKYPHGYFTLTDHFDNVIPPAYLHEHSKFIKQFSEVLGEVERIVHGEKGRHDVPIYNTTHMRQALGMHLIDFLRSSEDETFKKFVLNDTLNESNLDKVINFVFQPEFHIPRMVSTTDFQKVSLREITLEDAVKAGNTKELATLIKDKHDACKAMCFAIRDSKREVATYLFDHWTFTASDTKDMSNLGHEVEYMLSNYDANVTILQEFLQRGLVSVNKPFTSVNRGDTMLDNAVKWPNNHEMISILHEYGAVHGKELSKG</sequence>
<dbReference type="GO" id="GO:0090729">
    <property type="term" value="F:toxin activity"/>
    <property type="evidence" value="ECO:0007669"/>
    <property type="project" value="UniProtKB-KW"/>
</dbReference>
<evidence type="ECO:0000256" key="3">
    <source>
        <dbReference type="ARBA" id="ARBA00022656"/>
    </source>
</evidence>
<evidence type="ECO:0000256" key="2">
    <source>
        <dbReference type="ARBA" id="ARBA00022525"/>
    </source>
</evidence>
<keyword evidence="3" id="KW-0800">Toxin</keyword>
<name>A0A5E7NLC2_PSEFL</name>
<dbReference type="InterPro" id="IPR010366">
    <property type="entry name" value="OspC1-4"/>
</dbReference>
<evidence type="ECO:0000256" key="9">
    <source>
        <dbReference type="ARBA" id="ARBA00047641"/>
    </source>
</evidence>
<evidence type="ECO:0000313" key="10">
    <source>
        <dbReference type="EMBL" id="VVP38035.1"/>
    </source>
</evidence>
<proteinExistence type="inferred from homology"/>
<evidence type="ECO:0000256" key="8">
    <source>
        <dbReference type="ARBA" id="ARBA00029451"/>
    </source>
</evidence>
<evidence type="ECO:0000256" key="1">
    <source>
        <dbReference type="ARBA" id="ARBA00004613"/>
    </source>
</evidence>
<dbReference type="Proteomes" id="UP000375525">
    <property type="component" value="Unassembled WGS sequence"/>
</dbReference>
<dbReference type="Pfam" id="PF06128">
    <property type="entry name" value="Shigella_OspC"/>
    <property type="match status" value="1"/>
</dbReference>
<comment type="subcellular location">
    <subcellularLocation>
        <location evidence="1">Secreted</location>
    </subcellularLocation>
</comment>
<dbReference type="EMBL" id="CABVIH010000026">
    <property type="protein sequence ID" value="VVP38035.1"/>
    <property type="molecule type" value="Genomic_DNA"/>
</dbReference>
<comment type="catalytic activity">
    <reaction evidence="9">
        <text>L-arginyl-[protein] + NAD(+) = ADP-riboxanated L-argininyl-[protein] + nicotinamide + NH4(+) + H(+)</text>
        <dbReference type="Rhea" id="RHEA:69500"/>
        <dbReference type="Rhea" id="RHEA-COMP:10532"/>
        <dbReference type="Rhea" id="RHEA-COMP:17719"/>
        <dbReference type="ChEBI" id="CHEBI:15378"/>
        <dbReference type="ChEBI" id="CHEBI:17154"/>
        <dbReference type="ChEBI" id="CHEBI:28938"/>
        <dbReference type="ChEBI" id="CHEBI:29965"/>
        <dbReference type="ChEBI" id="CHEBI:57540"/>
        <dbReference type="ChEBI" id="CHEBI:184300"/>
    </reaction>
    <physiologicalReaction direction="left-to-right" evidence="9">
        <dbReference type="Rhea" id="RHEA:69501"/>
    </physiologicalReaction>
</comment>
<protein>
    <submittedName>
        <fullName evidence="10">Uncharacterized protein</fullName>
    </submittedName>
</protein>
<evidence type="ECO:0000256" key="6">
    <source>
        <dbReference type="ARBA" id="ARBA00023043"/>
    </source>
</evidence>
<evidence type="ECO:0000256" key="7">
    <source>
        <dbReference type="ARBA" id="ARBA00023239"/>
    </source>
</evidence>
<accession>A0A5E7NLC2</accession>
<reference evidence="10 11" key="1">
    <citation type="submission" date="2019-09" db="EMBL/GenBank/DDBJ databases">
        <authorList>
            <person name="Chandra G."/>
            <person name="Truman W A."/>
        </authorList>
    </citation>
    <scope>NUCLEOTIDE SEQUENCE [LARGE SCALE GENOMIC DNA]</scope>
    <source>
        <strain evidence="10">PS880</strain>
    </source>
</reference>
<evidence type="ECO:0000313" key="11">
    <source>
        <dbReference type="Proteomes" id="UP000375525"/>
    </source>
</evidence>
<evidence type="ECO:0000256" key="4">
    <source>
        <dbReference type="ARBA" id="ARBA00022737"/>
    </source>
</evidence>
<organism evidence="10 11">
    <name type="scientific">Pseudomonas fluorescens</name>
    <dbReference type="NCBI Taxonomy" id="294"/>
    <lineage>
        <taxon>Bacteria</taxon>
        <taxon>Pseudomonadati</taxon>
        <taxon>Pseudomonadota</taxon>
        <taxon>Gammaproteobacteria</taxon>
        <taxon>Pseudomonadales</taxon>
        <taxon>Pseudomonadaceae</taxon>
        <taxon>Pseudomonas</taxon>
    </lineage>
</organism>
<dbReference type="AlphaFoldDB" id="A0A5E7NLC2"/>
<keyword evidence="5" id="KW-0843">Virulence</keyword>
<dbReference type="OrthoDB" id="8596416at2"/>
<evidence type="ECO:0000256" key="5">
    <source>
        <dbReference type="ARBA" id="ARBA00023026"/>
    </source>
</evidence>
<keyword evidence="7" id="KW-0456">Lyase</keyword>
<keyword evidence="4" id="KW-0677">Repeat</keyword>